<name>A0ABY7GBK3_MYAAR</name>
<accession>A0ABY7GBK3</accession>
<sequence length="344" mass="37553">MDPKPFKILGVIWCYLMFPPNLVHGSDTYNTGYLQVTVSSTLTTADACTEPVSTAKYYTLVNTASIASSKDTCATILLASFSYACASNATKTSQMSVCSTTNYQTGIEVDDTNCNDTSILDTGSYYCVAETSESASDGLTYYYQMRDPNAGKPIVENTKPRFEDPDKEDELIDMEVDTARSTPLTRDEITFDAVSPSIISNGKIGNGHAKSLSPDGLFSTHNTSSMQDSGIALTDKSIGERPTPRIGINPSKESMVIFNGDQKVISGNDTRIVPNTNPNPRVFHMENFIRGEGPLTIEGLDEEDDSVGELTSRENYPYPSLPREKSNLMPPIETSDPEKNKDKS</sequence>
<feature type="region of interest" description="Disordered" evidence="1">
    <location>
        <begin position="298"/>
        <end position="344"/>
    </location>
</feature>
<keyword evidence="4" id="KW-1185">Reference proteome</keyword>
<evidence type="ECO:0000313" key="3">
    <source>
        <dbReference type="EMBL" id="WAR30859.1"/>
    </source>
</evidence>
<evidence type="ECO:0000313" key="4">
    <source>
        <dbReference type="Proteomes" id="UP001164746"/>
    </source>
</evidence>
<dbReference type="EMBL" id="CP111028">
    <property type="protein sequence ID" value="WAR30859.1"/>
    <property type="molecule type" value="Genomic_DNA"/>
</dbReference>
<protein>
    <submittedName>
        <fullName evidence="3">Uncharacterized protein</fullName>
    </submittedName>
</protein>
<proteinExistence type="predicted"/>
<feature type="chain" id="PRO_5047312831" evidence="2">
    <location>
        <begin position="26"/>
        <end position="344"/>
    </location>
</feature>
<dbReference type="Proteomes" id="UP001164746">
    <property type="component" value="Chromosome 17"/>
</dbReference>
<feature type="signal peptide" evidence="2">
    <location>
        <begin position="1"/>
        <end position="25"/>
    </location>
</feature>
<evidence type="ECO:0000256" key="2">
    <source>
        <dbReference type="SAM" id="SignalP"/>
    </source>
</evidence>
<organism evidence="3 4">
    <name type="scientific">Mya arenaria</name>
    <name type="common">Soft-shell clam</name>
    <dbReference type="NCBI Taxonomy" id="6604"/>
    <lineage>
        <taxon>Eukaryota</taxon>
        <taxon>Metazoa</taxon>
        <taxon>Spiralia</taxon>
        <taxon>Lophotrochozoa</taxon>
        <taxon>Mollusca</taxon>
        <taxon>Bivalvia</taxon>
        <taxon>Autobranchia</taxon>
        <taxon>Heteroconchia</taxon>
        <taxon>Euheterodonta</taxon>
        <taxon>Imparidentia</taxon>
        <taxon>Neoheterodontei</taxon>
        <taxon>Myida</taxon>
        <taxon>Myoidea</taxon>
        <taxon>Myidae</taxon>
        <taxon>Mya</taxon>
    </lineage>
</organism>
<keyword evidence="2" id="KW-0732">Signal</keyword>
<gene>
    <name evidence="3" type="ORF">MAR_033401</name>
</gene>
<reference evidence="3" key="1">
    <citation type="submission" date="2022-11" db="EMBL/GenBank/DDBJ databases">
        <title>Centuries of genome instability and evolution in soft-shell clam transmissible cancer (bioRxiv).</title>
        <authorList>
            <person name="Hart S.F.M."/>
            <person name="Yonemitsu M.A."/>
            <person name="Giersch R.M."/>
            <person name="Beal B.F."/>
            <person name="Arriagada G."/>
            <person name="Davis B.W."/>
            <person name="Ostrander E.A."/>
            <person name="Goff S.P."/>
            <person name="Metzger M.J."/>
        </authorList>
    </citation>
    <scope>NUCLEOTIDE SEQUENCE</scope>
    <source>
        <strain evidence="3">MELC-2E11</strain>
        <tissue evidence="3">Siphon/mantle</tissue>
    </source>
</reference>
<evidence type="ECO:0000256" key="1">
    <source>
        <dbReference type="SAM" id="MobiDB-lite"/>
    </source>
</evidence>